<evidence type="ECO:0000259" key="5">
    <source>
        <dbReference type="PROSITE" id="PS50076"/>
    </source>
</evidence>
<feature type="repeat" description="TPR" evidence="4">
    <location>
        <begin position="685"/>
        <end position="718"/>
    </location>
</feature>
<dbReference type="EMBL" id="PVXP01000040">
    <property type="protein sequence ID" value="PRR84207.1"/>
    <property type="molecule type" value="Genomic_DNA"/>
</dbReference>
<dbReference type="Pfam" id="PF00515">
    <property type="entry name" value="TPR_1"/>
    <property type="match status" value="4"/>
</dbReference>
<keyword evidence="7" id="KW-1185">Reference proteome</keyword>
<dbReference type="PANTHER" id="PTHR44858:SF1">
    <property type="entry name" value="UDP-N-ACETYLGLUCOSAMINE--PEPTIDE N-ACETYLGLUCOSAMINYLTRANSFERASE SPINDLY-RELATED"/>
    <property type="match status" value="1"/>
</dbReference>
<feature type="repeat" description="TPR" evidence="4">
    <location>
        <begin position="443"/>
        <end position="476"/>
    </location>
</feature>
<dbReference type="PROSITE" id="PS50005">
    <property type="entry name" value="TPR"/>
    <property type="match status" value="10"/>
</dbReference>
<dbReference type="Gene3D" id="1.25.40.10">
    <property type="entry name" value="Tetratricopeptide repeat domain"/>
    <property type="match status" value="6"/>
</dbReference>
<dbReference type="Pfam" id="PF13432">
    <property type="entry name" value="TPR_16"/>
    <property type="match status" value="1"/>
</dbReference>
<evidence type="ECO:0000313" key="7">
    <source>
        <dbReference type="Proteomes" id="UP000237798"/>
    </source>
</evidence>
<reference evidence="6 7" key="1">
    <citation type="submission" date="2018-03" db="EMBL/GenBank/DDBJ databases">
        <title>Genome sequence of Clostridium luticellarii DSM 29923.</title>
        <authorList>
            <person name="Poehlein A."/>
            <person name="Daniel R."/>
        </authorList>
    </citation>
    <scope>NUCLEOTIDE SEQUENCE [LARGE SCALE GENOMIC DNA]</scope>
    <source>
        <strain evidence="6 7">DSM 29923</strain>
    </source>
</reference>
<dbReference type="RefSeq" id="WP_106010080.1">
    <property type="nucleotide sequence ID" value="NZ_JALCQO010000047.1"/>
</dbReference>
<dbReference type="OrthoDB" id="9816462at2"/>
<dbReference type="InterPro" id="IPR036869">
    <property type="entry name" value="J_dom_sf"/>
</dbReference>
<feature type="repeat" description="TPR" evidence="4">
    <location>
        <begin position="409"/>
        <end position="442"/>
    </location>
</feature>
<evidence type="ECO:0000313" key="6">
    <source>
        <dbReference type="EMBL" id="PRR84207.1"/>
    </source>
</evidence>
<dbReference type="SMART" id="SM00271">
    <property type="entry name" value="DnaJ"/>
    <property type="match status" value="1"/>
</dbReference>
<organism evidence="6 7">
    <name type="scientific">Clostridium luticellarii</name>
    <dbReference type="NCBI Taxonomy" id="1691940"/>
    <lineage>
        <taxon>Bacteria</taxon>
        <taxon>Bacillati</taxon>
        <taxon>Bacillota</taxon>
        <taxon>Clostridia</taxon>
        <taxon>Eubacteriales</taxon>
        <taxon>Clostridiaceae</taxon>
        <taxon>Clostridium</taxon>
    </lineage>
</organism>
<feature type="domain" description="J" evidence="5">
    <location>
        <begin position="2"/>
        <end position="64"/>
    </location>
</feature>
<evidence type="ECO:0000256" key="2">
    <source>
        <dbReference type="ARBA" id="ARBA00022737"/>
    </source>
</evidence>
<feature type="repeat" description="TPR" evidence="4">
    <location>
        <begin position="579"/>
        <end position="612"/>
    </location>
</feature>
<dbReference type="AlphaFoldDB" id="A0A2T0BK27"/>
<dbReference type="GO" id="GO:0006260">
    <property type="term" value="P:DNA replication"/>
    <property type="evidence" value="ECO:0007669"/>
    <property type="project" value="UniProtKB-KW"/>
</dbReference>
<dbReference type="SMART" id="SM00028">
    <property type="entry name" value="TPR"/>
    <property type="match status" value="16"/>
</dbReference>
<dbReference type="Proteomes" id="UP000237798">
    <property type="component" value="Unassembled WGS sequence"/>
</dbReference>
<dbReference type="CDD" id="cd06257">
    <property type="entry name" value="DnaJ"/>
    <property type="match status" value="1"/>
</dbReference>
<comment type="caution">
    <text evidence="6">The sequence shown here is derived from an EMBL/GenBank/DDBJ whole genome shotgun (WGS) entry which is preliminary data.</text>
</comment>
<name>A0A2T0BK27_9CLOT</name>
<dbReference type="SUPFAM" id="SSF48452">
    <property type="entry name" value="TPR-like"/>
    <property type="match status" value="2"/>
</dbReference>
<keyword evidence="1" id="KW-0235">DNA replication</keyword>
<accession>A0A2T0BK27</accession>
<sequence>MNFWDILGIKPTGDKNVIKEAYMDKLNLHHPEEDPEGFQTLRKAYETALKSDLDQGNNNLEDFSIEASPVKQWISGINKLYGNFFERIDADSWYDVLNEDICCQIDTSKEASYELLNFLMDNYYLPHKIWTILDEYFSWSEKKEELYEKFPRNFIDFISSNIDMDFGFRYELFKKDMPIDYDGYIKNYYEANDELKFNHIYQTRKILDNSLGIYPYHPDMRILNGRYYLATNNVDKAVKIFTDVILENKNDFEAHLNRGNAFLRLGRVNEASEDYNKALSLNPHSMSSLYGAADCCFSLRDFEKSKKLLGTLMDRYPYDREIRAKFISANYYLIDKYKKNPDFKHELARCYFNVNDFEKCYSLMKDIEKDTNMDFTICLLMGNTLKALNMEKEAELYMNKSIELNPDNWKAYYFKGLLFQDMGRYREALESYSKAESINDKYAILYNDKSDILCKLGEFEEAVHACDRAINLNPGLAHAHAHKAFALFQLGLYDAALSTCNNALKTFPYFLNLYLNKIKILSKLKKYKDIVYLCSKALKMNIEDSSIYYEKALALGFLDRPKESVESFHKAIKLNPGNMYYYYYLANVYTSMHEYKKAVDIYTAAIENTMETEYKYTEIYNERGLLYCELGKYDSSKQDFEKVLKLNPNHRTVYSNLGNIYGHLRQFKKSIEYYTRSLELNPEDATAYNGRGFSYRNIKKYDEAVSDYKQALKIDPNFLLAYNNLGILYFYDLSDYDKSLKYFNMALEISPDYHEAYNNIGLLYAKLKEYGKSLEYLSKALELCQDSELYNLNIGIVYERIKDYAKAIEYYERIIKINPNNERVKKSLKKLRRK</sequence>
<dbReference type="PROSITE" id="PS50076">
    <property type="entry name" value="DNAJ_2"/>
    <property type="match status" value="1"/>
</dbReference>
<feature type="repeat" description="TPR" evidence="4">
    <location>
        <begin position="545"/>
        <end position="578"/>
    </location>
</feature>
<dbReference type="Pfam" id="PF13424">
    <property type="entry name" value="TPR_12"/>
    <property type="match status" value="1"/>
</dbReference>
<dbReference type="InterPro" id="IPR011990">
    <property type="entry name" value="TPR-like_helical_dom_sf"/>
</dbReference>
<dbReference type="InterPro" id="IPR019734">
    <property type="entry name" value="TPR_rpt"/>
</dbReference>
<dbReference type="PROSITE" id="PS50293">
    <property type="entry name" value="TPR_REGION"/>
    <property type="match status" value="6"/>
</dbReference>
<feature type="repeat" description="TPR" evidence="4">
    <location>
        <begin position="754"/>
        <end position="787"/>
    </location>
</feature>
<dbReference type="InterPro" id="IPR050498">
    <property type="entry name" value="Ycf3"/>
</dbReference>
<feature type="repeat" description="TPR" evidence="4">
    <location>
        <begin position="617"/>
        <end position="650"/>
    </location>
</feature>
<keyword evidence="2" id="KW-0677">Repeat</keyword>
<evidence type="ECO:0000256" key="4">
    <source>
        <dbReference type="PROSITE-ProRule" id="PRU00339"/>
    </source>
</evidence>
<feature type="repeat" description="TPR" evidence="4">
    <location>
        <begin position="788"/>
        <end position="821"/>
    </location>
</feature>
<evidence type="ECO:0000256" key="3">
    <source>
        <dbReference type="ARBA" id="ARBA00022803"/>
    </source>
</evidence>
<gene>
    <name evidence="6" type="primary">yrrB</name>
    <name evidence="6" type="ORF">CLLU_24670</name>
</gene>
<dbReference type="PANTHER" id="PTHR44858">
    <property type="entry name" value="TETRATRICOPEPTIDE REPEAT PROTEIN 6"/>
    <property type="match status" value="1"/>
</dbReference>
<proteinExistence type="predicted"/>
<dbReference type="InterPro" id="IPR001623">
    <property type="entry name" value="DnaJ_domain"/>
</dbReference>
<protein>
    <submittedName>
        <fullName evidence="6">TPR repeat-containing protein YrrB</fullName>
    </submittedName>
</protein>
<dbReference type="Pfam" id="PF13181">
    <property type="entry name" value="TPR_8"/>
    <property type="match status" value="4"/>
</dbReference>
<feature type="repeat" description="TPR" evidence="4">
    <location>
        <begin position="252"/>
        <end position="285"/>
    </location>
</feature>
<keyword evidence="3 4" id="KW-0802">TPR repeat</keyword>
<dbReference type="SUPFAM" id="SSF46565">
    <property type="entry name" value="Chaperone J-domain"/>
    <property type="match status" value="1"/>
</dbReference>
<feature type="repeat" description="TPR" evidence="4">
    <location>
        <begin position="651"/>
        <end position="684"/>
    </location>
</feature>
<evidence type="ECO:0000256" key="1">
    <source>
        <dbReference type="ARBA" id="ARBA00022705"/>
    </source>
</evidence>